<dbReference type="SUPFAM" id="SSF46609">
    <property type="entry name" value="Fe,Mn superoxide dismutase (SOD), N-terminal domain"/>
    <property type="match status" value="1"/>
</dbReference>
<gene>
    <name evidence="9" type="ORF">QWY13_09660</name>
</gene>
<dbReference type="Pfam" id="PF00081">
    <property type="entry name" value="Sod_Fe_N"/>
    <property type="match status" value="1"/>
</dbReference>
<dbReference type="InterPro" id="IPR036314">
    <property type="entry name" value="SOD_C_sf"/>
</dbReference>
<dbReference type="InterPro" id="IPR019832">
    <property type="entry name" value="Mn/Fe_SOD_C"/>
</dbReference>
<dbReference type="PANTHER" id="PTHR43595:SF2">
    <property type="entry name" value="SMALL RIBOSOMAL SUBUNIT PROTEIN MS42"/>
    <property type="match status" value="1"/>
</dbReference>
<dbReference type="PROSITE" id="PS00088">
    <property type="entry name" value="SOD_MN"/>
    <property type="match status" value="1"/>
</dbReference>
<dbReference type="GO" id="GO:0004784">
    <property type="term" value="F:superoxide dismutase activity"/>
    <property type="evidence" value="ECO:0007669"/>
    <property type="project" value="UniProtKB-EC"/>
</dbReference>
<keyword evidence="5 6" id="KW-0560">Oxidoreductase</keyword>
<evidence type="ECO:0000259" key="7">
    <source>
        <dbReference type="Pfam" id="PF00081"/>
    </source>
</evidence>
<evidence type="ECO:0000256" key="2">
    <source>
        <dbReference type="ARBA" id="ARBA00008714"/>
    </source>
</evidence>
<organism evidence="9 10">
    <name type="scientific">Planococcus shenhongbingii</name>
    <dbReference type="NCBI Taxonomy" id="3058398"/>
    <lineage>
        <taxon>Bacteria</taxon>
        <taxon>Bacillati</taxon>
        <taxon>Bacillota</taxon>
        <taxon>Bacilli</taxon>
        <taxon>Bacillales</taxon>
        <taxon>Caryophanaceae</taxon>
        <taxon>Planococcus</taxon>
    </lineage>
</organism>
<dbReference type="Pfam" id="PF02777">
    <property type="entry name" value="Sod_Fe_C"/>
    <property type="match status" value="1"/>
</dbReference>
<evidence type="ECO:0000259" key="8">
    <source>
        <dbReference type="Pfam" id="PF02777"/>
    </source>
</evidence>
<dbReference type="InterPro" id="IPR036324">
    <property type="entry name" value="Mn/Fe_SOD_N_sf"/>
</dbReference>
<evidence type="ECO:0000256" key="6">
    <source>
        <dbReference type="RuleBase" id="RU000414"/>
    </source>
</evidence>
<name>A0ABT8ND11_9BACL</name>
<dbReference type="EMBL" id="JAUJWU010000002">
    <property type="protein sequence ID" value="MDN7245770.1"/>
    <property type="molecule type" value="Genomic_DNA"/>
</dbReference>
<sequence length="202" mass="22619">MAYELPELPYAYDALEPHIDKETMNIHHTKHHNTYVTNVNAALEGHQDLASKSVEELISDLQAVPEDIRTAVRNNGGGHANHSLFWQLLTPNGTGAPSGALAEAINSKFGSFDEFKTKFENAGKTRFGSGWAWLVVNNGELEVTSTANQDSPLMEGQTPILGVDVWEHAYYLKYQNKRPDYLAAFWNVVNWEEVSKRFEAAK</sequence>
<evidence type="ECO:0000256" key="3">
    <source>
        <dbReference type="ARBA" id="ARBA00012682"/>
    </source>
</evidence>
<dbReference type="RefSeq" id="WP_300992655.1">
    <property type="nucleotide sequence ID" value="NZ_CP129235.1"/>
</dbReference>
<feature type="domain" description="Manganese/iron superoxide dismutase N-terminal" evidence="7">
    <location>
        <begin position="2"/>
        <end position="89"/>
    </location>
</feature>
<comment type="similarity">
    <text evidence="2 6">Belongs to the iron/manganese superoxide dismutase family.</text>
</comment>
<evidence type="ECO:0000256" key="5">
    <source>
        <dbReference type="ARBA" id="ARBA00023002"/>
    </source>
</evidence>
<evidence type="ECO:0000313" key="9">
    <source>
        <dbReference type="EMBL" id="MDN7245770.1"/>
    </source>
</evidence>
<dbReference type="EC" id="1.15.1.1" evidence="3 6"/>
<comment type="caution">
    <text evidence="9">The sequence shown here is derived from an EMBL/GenBank/DDBJ whole genome shotgun (WGS) entry which is preliminary data.</text>
</comment>
<proteinExistence type="inferred from homology"/>
<comment type="catalytic activity">
    <reaction evidence="6">
        <text>2 superoxide + 2 H(+) = H2O2 + O2</text>
        <dbReference type="Rhea" id="RHEA:20696"/>
        <dbReference type="ChEBI" id="CHEBI:15378"/>
        <dbReference type="ChEBI" id="CHEBI:15379"/>
        <dbReference type="ChEBI" id="CHEBI:16240"/>
        <dbReference type="ChEBI" id="CHEBI:18421"/>
        <dbReference type="EC" id="1.15.1.1"/>
    </reaction>
</comment>
<dbReference type="Gene3D" id="1.10.287.990">
    <property type="entry name" value="Fe,Mn superoxide dismutase (SOD) domain"/>
    <property type="match status" value="1"/>
</dbReference>
<dbReference type="Proteomes" id="UP001172142">
    <property type="component" value="Unassembled WGS sequence"/>
</dbReference>
<keyword evidence="10" id="KW-1185">Reference proteome</keyword>
<protein>
    <recommendedName>
        <fullName evidence="3 6">Superoxide dismutase</fullName>
        <ecNumber evidence="3 6">1.15.1.1</ecNumber>
    </recommendedName>
</protein>
<feature type="domain" description="Manganese/iron superoxide dismutase C-terminal" evidence="8">
    <location>
        <begin position="97"/>
        <end position="197"/>
    </location>
</feature>
<dbReference type="InterPro" id="IPR019831">
    <property type="entry name" value="Mn/Fe_SOD_N"/>
</dbReference>
<dbReference type="PANTHER" id="PTHR43595">
    <property type="entry name" value="37S RIBOSOMAL PROTEIN S26, MITOCHONDRIAL"/>
    <property type="match status" value="1"/>
</dbReference>
<evidence type="ECO:0000256" key="1">
    <source>
        <dbReference type="ARBA" id="ARBA00001936"/>
    </source>
</evidence>
<keyword evidence="4 6" id="KW-0479">Metal-binding</keyword>
<dbReference type="PIRSF" id="PIRSF000349">
    <property type="entry name" value="SODismutase"/>
    <property type="match status" value="1"/>
</dbReference>
<comment type="cofactor">
    <cofactor evidence="1">
        <name>Mn(2+)</name>
        <dbReference type="ChEBI" id="CHEBI:29035"/>
    </cofactor>
</comment>
<dbReference type="PRINTS" id="PR01703">
    <property type="entry name" value="MNSODISMTASE"/>
</dbReference>
<dbReference type="InterPro" id="IPR019833">
    <property type="entry name" value="Mn/Fe_SOD_BS"/>
</dbReference>
<dbReference type="Gene3D" id="3.55.40.20">
    <property type="entry name" value="Iron/manganese superoxide dismutase, C-terminal domain"/>
    <property type="match status" value="1"/>
</dbReference>
<dbReference type="InterPro" id="IPR001189">
    <property type="entry name" value="Mn/Fe_SOD"/>
</dbReference>
<accession>A0ABT8ND11</accession>
<evidence type="ECO:0000256" key="4">
    <source>
        <dbReference type="ARBA" id="ARBA00022723"/>
    </source>
</evidence>
<evidence type="ECO:0000313" key="10">
    <source>
        <dbReference type="Proteomes" id="UP001172142"/>
    </source>
</evidence>
<comment type="function">
    <text evidence="6">Destroys radicals which are normally produced within the cells and which are toxic to biological systems.</text>
</comment>
<reference evidence="9 10" key="1">
    <citation type="submission" date="2023-07" db="EMBL/GenBank/DDBJ databases">
        <title>Novel species in genus Planococcus.</title>
        <authorList>
            <person name="Ning S."/>
        </authorList>
    </citation>
    <scope>NUCLEOTIDE SEQUENCE [LARGE SCALE GENOMIC DNA]</scope>
    <source>
        <strain evidence="9 10">N017</strain>
    </source>
</reference>
<dbReference type="SUPFAM" id="SSF54719">
    <property type="entry name" value="Fe,Mn superoxide dismutase (SOD), C-terminal domain"/>
    <property type="match status" value="1"/>
</dbReference>